<dbReference type="EMBL" id="MU864496">
    <property type="protein sequence ID" value="KAK4184284.1"/>
    <property type="molecule type" value="Genomic_DNA"/>
</dbReference>
<reference evidence="2" key="1">
    <citation type="journal article" date="2023" name="Mol. Phylogenet. Evol.">
        <title>Genome-scale phylogeny and comparative genomics of the fungal order Sordariales.</title>
        <authorList>
            <person name="Hensen N."/>
            <person name="Bonometti L."/>
            <person name="Westerberg I."/>
            <person name="Brannstrom I.O."/>
            <person name="Guillou S."/>
            <person name="Cros-Aarteil S."/>
            <person name="Calhoun S."/>
            <person name="Haridas S."/>
            <person name="Kuo A."/>
            <person name="Mondo S."/>
            <person name="Pangilinan J."/>
            <person name="Riley R."/>
            <person name="LaButti K."/>
            <person name="Andreopoulos B."/>
            <person name="Lipzen A."/>
            <person name="Chen C."/>
            <person name="Yan M."/>
            <person name="Daum C."/>
            <person name="Ng V."/>
            <person name="Clum A."/>
            <person name="Steindorff A."/>
            <person name="Ohm R.A."/>
            <person name="Martin F."/>
            <person name="Silar P."/>
            <person name="Natvig D.O."/>
            <person name="Lalanne C."/>
            <person name="Gautier V."/>
            <person name="Ament-Velasquez S.L."/>
            <person name="Kruys A."/>
            <person name="Hutchinson M.I."/>
            <person name="Powell A.J."/>
            <person name="Barry K."/>
            <person name="Miller A.N."/>
            <person name="Grigoriev I.V."/>
            <person name="Debuchy R."/>
            <person name="Gladieux P."/>
            <person name="Hiltunen Thoren M."/>
            <person name="Johannesson H."/>
        </authorList>
    </citation>
    <scope>NUCLEOTIDE SEQUENCE</scope>
    <source>
        <strain evidence="2">PSN309</strain>
    </source>
</reference>
<feature type="transmembrane region" description="Helical" evidence="1">
    <location>
        <begin position="26"/>
        <end position="48"/>
    </location>
</feature>
<comment type="caution">
    <text evidence="2">The sequence shown here is derived from an EMBL/GenBank/DDBJ whole genome shotgun (WGS) entry which is preliminary data.</text>
</comment>
<dbReference type="AlphaFoldDB" id="A0AAN7AF37"/>
<organism evidence="2 3">
    <name type="scientific">Podospora australis</name>
    <dbReference type="NCBI Taxonomy" id="1536484"/>
    <lineage>
        <taxon>Eukaryota</taxon>
        <taxon>Fungi</taxon>
        <taxon>Dikarya</taxon>
        <taxon>Ascomycota</taxon>
        <taxon>Pezizomycotina</taxon>
        <taxon>Sordariomycetes</taxon>
        <taxon>Sordariomycetidae</taxon>
        <taxon>Sordariales</taxon>
        <taxon>Podosporaceae</taxon>
        <taxon>Podospora</taxon>
    </lineage>
</organism>
<feature type="transmembrane region" description="Helical" evidence="1">
    <location>
        <begin position="69"/>
        <end position="91"/>
    </location>
</feature>
<evidence type="ECO:0000313" key="3">
    <source>
        <dbReference type="Proteomes" id="UP001302126"/>
    </source>
</evidence>
<reference evidence="2" key="2">
    <citation type="submission" date="2023-05" db="EMBL/GenBank/DDBJ databases">
        <authorList>
            <consortium name="Lawrence Berkeley National Laboratory"/>
            <person name="Steindorff A."/>
            <person name="Hensen N."/>
            <person name="Bonometti L."/>
            <person name="Westerberg I."/>
            <person name="Brannstrom I.O."/>
            <person name="Guillou S."/>
            <person name="Cros-Aarteil S."/>
            <person name="Calhoun S."/>
            <person name="Haridas S."/>
            <person name="Kuo A."/>
            <person name="Mondo S."/>
            <person name="Pangilinan J."/>
            <person name="Riley R."/>
            <person name="Labutti K."/>
            <person name="Andreopoulos B."/>
            <person name="Lipzen A."/>
            <person name="Chen C."/>
            <person name="Yanf M."/>
            <person name="Daum C."/>
            <person name="Ng V."/>
            <person name="Clum A."/>
            <person name="Ohm R."/>
            <person name="Martin F."/>
            <person name="Silar P."/>
            <person name="Natvig D."/>
            <person name="Lalanne C."/>
            <person name="Gautier V."/>
            <person name="Ament-Velasquez S.L."/>
            <person name="Kruys A."/>
            <person name="Hutchinson M.I."/>
            <person name="Powell A.J."/>
            <person name="Barry K."/>
            <person name="Miller A.N."/>
            <person name="Grigoriev I.V."/>
            <person name="Debuchy R."/>
            <person name="Gladieux P."/>
            <person name="Thoren M.H."/>
            <person name="Johannesson H."/>
        </authorList>
    </citation>
    <scope>NUCLEOTIDE SEQUENCE</scope>
    <source>
        <strain evidence="2">PSN309</strain>
    </source>
</reference>
<keyword evidence="1" id="KW-1133">Transmembrane helix</keyword>
<proteinExistence type="predicted"/>
<dbReference type="Proteomes" id="UP001302126">
    <property type="component" value="Unassembled WGS sequence"/>
</dbReference>
<sequence length="92" mass="10247">MKLHLTASGSKTMLPTLSCEESPSSWILFLQVIGLTAPTTSFFFLLFLSFRGSWDLHCRKAPVFYSPNLTLVLSCTLSLILFPSLICLVFSL</sequence>
<protein>
    <submittedName>
        <fullName evidence="2">Uncharacterized protein</fullName>
    </submittedName>
</protein>
<name>A0AAN7AF37_9PEZI</name>
<accession>A0AAN7AF37</accession>
<evidence type="ECO:0000256" key="1">
    <source>
        <dbReference type="SAM" id="Phobius"/>
    </source>
</evidence>
<keyword evidence="1" id="KW-0812">Transmembrane</keyword>
<keyword evidence="3" id="KW-1185">Reference proteome</keyword>
<gene>
    <name evidence="2" type="ORF">QBC35DRAFT_506255</name>
</gene>
<evidence type="ECO:0000313" key="2">
    <source>
        <dbReference type="EMBL" id="KAK4184284.1"/>
    </source>
</evidence>
<keyword evidence="1" id="KW-0472">Membrane</keyword>